<dbReference type="PANTHER" id="PTHR30349">
    <property type="entry name" value="PHAGE INTEGRASE-RELATED"/>
    <property type="match status" value="1"/>
</dbReference>
<name>A0A2T6BMV7_9RHOB</name>
<dbReference type="Gene3D" id="1.10.150.130">
    <property type="match status" value="1"/>
</dbReference>
<evidence type="ECO:0000313" key="8">
    <source>
        <dbReference type="Proteomes" id="UP000243978"/>
    </source>
</evidence>
<dbReference type="PROSITE" id="PS51898">
    <property type="entry name" value="TYR_RECOMBINASE"/>
    <property type="match status" value="1"/>
</dbReference>
<proteinExistence type="inferred from homology"/>
<keyword evidence="2" id="KW-0229">DNA integration</keyword>
<dbReference type="EMBL" id="QBKS01000001">
    <property type="protein sequence ID" value="PTX57413.1"/>
    <property type="molecule type" value="Genomic_DNA"/>
</dbReference>
<accession>A0A2T6BMV7</accession>
<dbReference type="SUPFAM" id="SSF56349">
    <property type="entry name" value="DNA breaking-rejoining enzymes"/>
    <property type="match status" value="1"/>
</dbReference>
<dbReference type="CDD" id="cd00796">
    <property type="entry name" value="INT_Rci_Hp1_C"/>
    <property type="match status" value="1"/>
</dbReference>
<dbReference type="InterPro" id="IPR013762">
    <property type="entry name" value="Integrase-like_cat_sf"/>
</dbReference>
<dbReference type="GO" id="GO:0003677">
    <property type="term" value="F:DNA binding"/>
    <property type="evidence" value="ECO:0007669"/>
    <property type="project" value="UniProtKB-KW"/>
</dbReference>
<organism evidence="7 8">
    <name type="scientific">Litoreibacter ponti</name>
    <dbReference type="NCBI Taxonomy" id="1510457"/>
    <lineage>
        <taxon>Bacteria</taxon>
        <taxon>Pseudomonadati</taxon>
        <taxon>Pseudomonadota</taxon>
        <taxon>Alphaproteobacteria</taxon>
        <taxon>Rhodobacterales</taxon>
        <taxon>Roseobacteraceae</taxon>
        <taxon>Litoreibacter</taxon>
    </lineage>
</organism>
<gene>
    <name evidence="7" type="ORF">C8N43_2080</name>
</gene>
<keyword evidence="3" id="KW-0238">DNA-binding</keyword>
<evidence type="ECO:0000256" key="2">
    <source>
        <dbReference type="ARBA" id="ARBA00022908"/>
    </source>
</evidence>
<comment type="caution">
    <text evidence="7">The sequence shown here is derived from an EMBL/GenBank/DDBJ whole genome shotgun (WGS) entry which is preliminary data.</text>
</comment>
<keyword evidence="4" id="KW-0233">DNA recombination</keyword>
<evidence type="ECO:0000256" key="3">
    <source>
        <dbReference type="ARBA" id="ARBA00023125"/>
    </source>
</evidence>
<dbReference type="InterPro" id="IPR010998">
    <property type="entry name" value="Integrase_recombinase_N"/>
</dbReference>
<dbReference type="Gene3D" id="1.10.443.10">
    <property type="entry name" value="Intergrase catalytic core"/>
    <property type="match status" value="1"/>
</dbReference>
<dbReference type="InterPro" id="IPR050090">
    <property type="entry name" value="Tyrosine_recombinase_XerCD"/>
</dbReference>
<dbReference type="OrthoDB" id="6388170at2"/>
<dbReference type="GO" id="GO:0015074">
    <property type="term" value="P:DNA integration"/>
    <property type="evidence" value="ECO:0007669"/>
    <property type="project" value="UniProtKB-KW"/>
</dbReference>
<dbReference type="Pfam" id="PF00589">
    <property type="entry name" value="Phage_integrase"/>
    <property type="match status" value="1"/>
</dbReference>
<evidence type="ECO:0000313" key="7">
    <source>
        <dbReference type="EMBL" id="PTX57413.1"/>
    </source>
</evidence>
<evidence type="ECO:0000259" key="6">
    <source>
        <dbReference type="PROSITE" id="PS51898"/>
    </source>
</evidence>
<keyword evidence="8" id="KW-1185">Reference proteome</keyword>
<reference evidence="7 8" key="1">
    <citation type="submission" date="2018-04" db="EMBL/GenBank/DDBJ databases">
        <title>Genomic Encyclopedia of Archaeal and Bacterial Type Strains, Phase II (KMG-II): from individual species to whole genera.</title>
        <authorList>
            <person name="Goeker M."/>
        </authorList>
    </citation>
    <scope>NUCLEOTIDE SEQUENCE [LARGE SCALE GENOMIC DNA]</scope>
    <source>
        <strain evidence="7 8">DSM 100977</strain>
    </source>
</reference>
<feature type="domain" description="Tyr recombinase" evidence="6">
    <location>
        <begin position="246"/>
        <end position="417"/>
    </location>
</feature>
<evidence type="ECO:0000256" key="1">
    <source>
        <dbReference type="ARBA" id="ARBA00008857"/>
    </source>
</evidence>
<dbReference type="RefSeq" id="WP_107845511.1">
    <property type="nucleotide sequence ID" value="NZ_QBKS01000001.1"/>
</dbReference>
<dbReference type="Proteomes" id="UP000243978">
    <property type="component" value="Unassembled WGS sequence"/>
</dbReference>
<dbReference type="InterPro" id="IPR002104">
    <property type="entry name" value="Integrase_catalytic"/>
</dbReference>
<evidence type="ECO:0000256" key="5">
    <source>
        <dbReference type="SAM" id="MobiDB-lite"/>
    </source>
</evidence>
<feature type="region of interest" description="Disordered" evidence="5">
    <location>
        <begin position="437"/>
        <end position="457"/>
    </location>
</feature>
<dbReference type="PANTHER" id="PTHR30349:SF64">
    <property type="entry name" value="PROPHAGE INTEGRASE INTD-RELATED"/>
    <property type="match status" value="1"/>
</dbReference>
<dbReference type="GO" id="GO:0006310">
    <property type="term" value="P:DNA recombination"/>
    <property type="evidence" value="ECO:0007669"/>
    <property type="project" value="UniProtKB-KW"/>
</dbReference>
<dbReference type="InterPro" id="IPR011010">
    <property type="entry name" value="DNA_brk_join_enz"/>
</dbReference>
<evidence type="ECO:0000256" key="4">
    <source>
        <dbReference type="ARBA" id="ARBA00023172"/>
    </source>
</evidence>
<protein>
    <submittedName>
        <fullName evidence="7">Phage integrase family protein</fullName>
    </submittedName>
</protein>
<sequence>MRKSAHAPSLSTEDNVRKLPPRNSPYWNILEFCRHIGLQKKASGNLHWMARIRRLDGGYSQTRLGPHRIMQSNGLTYVEALRLANNWFNDPQILAAASEPYKAGVNRQLHYTKSESRFTVGDAMHSYVEWKRVAAARTYFETTLSLINHHIIPRLGQLPVEELCQSVFTQFCVDVLETAPKRGRGTQGGRVRLQELDHERLRKRKKTLNTVIGILRTAIEMSWENGDVESDRYWRRIRRVPHADTPRQFFLTRAQAKRLIASCRPDLALLVQGALYTGCRVSELTRLKARDVGCHLFGIYVEPMKSYRGRYVVLPNEGMTFFLDQVEGTDDEDLVFRMSSGRSWFGCHKHLFKEAVRRAGLPEGFVFHGLRHTYASQLVQAGTPLAMVAKQLGHTNTDTVSRTYGHLCCDGLENEISRRFAPLQPVEEDPRLKRLRDTLQSKAEPQWSWPRKNRSRARGELVSLLRDREDELR</sequence>
<comment type="similarity">
    <text evidence="1">Belongs to the 'phage' integrase family.</text>
</comment>
<dbReference type="AlphaFoldDB" id="A0A2T6BMV7"/>